<dbReference type="AlphaFoldDB" id="A0A919N089"/>
<dbReference type="InterPro" id="IPR029052">
    <property type="entry name" value="Metallo-depent_PP-like"/>
</dbReference>
<proteinExistence type="predicted"/>
<name>A0A919N089_9ACTN</name>
<evidence type="ECO:0000313" key="1">
    <source>
        <dbReference type="EMBL" id="GIF02250.1"/>
    </source>
</evidence>
<evidence type="ECO:0000313" key="2">
    <source>
        <dbReference type="Proteomes" id="UP000636960"/>
    </source>
</evidence>
<keyword evidence="2" id="KW-1185">Reference proteome</keyword>
<dbReference type="Proteomes" id="UP000636960">
    <property type="component" value="Unassembled WGS sequence"/>
</dbReference>
<evidence type="ECO:0008006" key="3">
    <source>
        <dbReference type="Google" id="ProtNLM"/>
    </source>
</evidence>
<accession>A0A919N089</accession>
<protein>
    <recommendedName>
        <fullName evidence="3">Exonuclease</fullName>
    </recommendedName>
</protein>
<dbReference type="SUPFAM" id="SSF56300">
    <property type="entry name" value="Metallo-dependent phosphatases"/>
    <property type="match status" value="1"/>
</dbReference>
<comment type="caution">
    <text evidence="1">The sequence shown here is derived from an EMBL/GenBank/DDBJ whole genome shotgun (WGS) entry which is preliminary data.</text>
</comment>
<sequence length="392" mass="43189">MSDDLLAELLAKPVGPSIEPPTGREKDFTRRVEQHGDTATVTMRGDKEQVTEDAATAYLRDQGLDPHDWAVTGLRSTQWTMPNGGDGVSTRYTFTRTGREQDRPPVDELLDRVQAYQPSPARPDGDHGYLVLLGDMQFGKIDGDGAAGALHRTIDGLNRAADLLIEYRKRCDIGHAHVAWLGDHIEGFVSQGGANVWRTGLTLTDQIRLTRRVMLHAAELFAPLAKRVSMAAVPGNHGEAVRIAGRGLTRYDDSHDTESLIAVADAVRLNPDAFGHLEFYVPATDELTVMTEVAGTIVAHAHGHQWRPGKHFDWWRGQAFNPASPMHHAHLLVAGHLHHEHIDTDGPRTFIQAPALEAESTWWRHKNGTPGHPGLIVAVTHDGHTNTKEVIR</sequence>
<organism evidence="1 2">
    <name type="scientific">Paractinoplanes rishiriensis</name>
    <dbReference type="NCBI Taxonomy" id="1050105"/>
    <lineage>
        <taxon>Bacteria</taxon>
        <taxon>Bacillati</taxon>
        <taxon>Actinomycetota</taxon>
        <taxon>Actinomycetes</taxon>
        <taxon>Micromonosporales</taxon>
        <taxon>Micromonosporaceae</taxon>
        <taxon>Paractinoplanes</taxon>
    </lineage>
</organism>
<dbReference type="EMBL" id="BOMV01000125">
    <property type="protein sequence ID" value="GIF02250.1"/>
    <property type="molecule type" value="Genomic_DNA"/>
</dbReference>
<dbReference type="RefSeq" id="WP_203791349.1">
    <property type="nucleotide sequence ID" value="NZ_BOMV01000125.1"/>
</dbReference>
<gene>
    <name evidence="1" type="ORF">Ari01nite_97140</name>
</gene>
<reference evidence="1" key="1">
    <citation type="submission" date="2021-01" db="EMBL/GenBank/DDBJ databases">
        <title>Whole genome shotgun sequence of Actinoplanes rishiriensis NBRC 108556.</title>
        <authorList>
            <person name="Komaki H."/>
            <person name="Tamura T."/>
        </authorList>
    </citation>
    <scope>NUCLEOTIDE SEQUENCE</scope>
    <source>
        <strain evidence="1">NBRC 108556</strain>
    </source>
</reference>